<feature type="compositionally biased region" description="Basic and acidic residues" evidence="9">
    <location>
        <begin position="536"/>
        <end position="545"/>
    </location>
</feature>
<evidence type="ECO:0000256" key="9">
    <source>
        <dbReference type="SAM" id="MobiDB-lite"/>
    </source>
</evidence>
<dbReference type="InterPro" id="IPR001452">
    <property type="entry name" value="SH3_domain"/>
</dbReference>
<evidence type="ECO:0000259" key="11">
    <source>
        <dbReference type="PROSITE" id="PS51263"/>
    </source>
</evidence>
<dbReference type="SUPFAM" id="SSF55753">
    <property type="entry name" value="Actin depolymerizing proteins"/>
    <property type="match status" value="1"/>
</dbReference>
<dbReference type="PROSITE" id="PS50002">
    <property type="entry name" value="SH3"/>
    <property type="match status" value="1"/>
</dbReference>
<feature type="compositionally biased region" description="Low complexity" evidence="9">
    <location>
        <begin position="176"/>
        <end position="190"/>
    </location>
</feature>
<organism evidence="12 13">
    <name type="scientific">Zygosaccharomyces mellis</name>
    <dbReference type="NCBI Taxonomy" id="42258"/>
    <lineage>
        <taxon>Eukaryota</taxon>
        <taxon>Fungi</taxon>
        <taxon>Dikarya</taxon>
        <taxon>Ascomycota</taxon>
        <taxon>Saccharomycotina</taxon>
        <taxon>Saccharomycetes</taxon>
        <taxon>Saccharomycetales</taxon>
        <taxon>Saccharomycetaceae</taxon>
        <taxon>Zygosaccharomyces</taxon>
    </lineage>
</organism>
<feature type="region of interest" description="Disordered" evidence="9">
    <location>
        <begin position="146"/>
        <end position="600"/>
    </location>
</feature>
<keyword evidence="3" id="KW-0963">Cytoplasm</keyword>
<dbReference type="PANTHER" id="PTHR10829:SF25">
    <property type="entry name" value="DREBRIN-LIKE PROTEIN"/>
    <property type="match status" value="1"/>
</dbReference>
<evidence type="ECO:0000256" key="3">
    <source>
        <dbReference type="ARBA" id="ARBA00022490"/>
    </source>
</evidence>
<keyword evidence="2 8" id="KW-0728">SH3 domain</keyword>
<feature type="domain" description="ADF-H" evidence="11">
    <location>
        <begin position="7"/>
        <end position="136"/>
    </location>
</feature>
<evidence type="ECO:0000313" key="13">
    <source>
        <dbReference type="Proteomes" id="UP000301737"/>
    </source>
</evidence>
<evidence type="ECO:0000256" key="4">
    <source>
        <dbReference type="ARBA" id="ARBA00022737"/>
    </source>
</evidence>
<evidence type="ECO:0000256" key="6">
    <source>
        <dbReference type="ARBA" id="ARBA00023212"/>
    </source>
</evidence>
<dbReference type="GO" id="GO:0030833">
    <property type="term" value="P:regulation of actin filament polymerization"/>
    <property type="evidence" value="ECO:0007669"/>
    <property type="project" value="TreeGrafter"/>
</dbReference>
<feature type="compositionally biased region" description="Basic and acidic residues" evidence="9">
    <location>
        <begin position="242"/>
        <end position="252"/>
    </location>
</feature>
<dbReference type="InterPro" id="IPR002108">
    <property type="entry name" value="ADF-H"/>
</dbReference>
<dbReference type="OrthoDB" id="5971719at2759"/>
<dbReference type="PROSITE" id="PS51263">
    <property type="entry name" value="ADF_H"/>
    <property type="match status" value="1"/>
</dbReference>
<evidence type="ECO:0000256" key="2">
    <source>
        <dbReference type="ARBA" id="ARBA00022443"/>
    </source>
</evidence>
<dbReference type="CDD" id="cd11281">
    <property type="entry name" value="ADF_drebrin_like"/>
    <property type="match status" value="1"/>
</dbReference>
<dbReference type="GO" id="GO:0005884">
    <property type="term" value="C:actin filament"/>
    <property type="evidence" value="ECO:0007669"/>
    <property type="project" value="TreeGrafter"/>
</dbReference>
<feature type="compositionally biased region" description="Basic and acidic residues" evidence="9">
    <location>
        <begin position="376"/>
        <end position="391"/>
    </location>
</feature>
<proteinExistence type="predicted"/>
<evidence type="ECO:0000313" key="12">
    <source>
        <dbReference type="EMBL" id="GCE98068.1"/>
    </source>
</evidence>
<reference evidence="12 13" key="1">
    <citation type="submission" date="2019-01" db="EMBL/GenBank/DDBJ databases">
        <title>Draft Genome Sequencing of Zygosaccharomyces mellis Ca-7.</title>
        <authorList>
            <person name="Shiwa Y."/>
            <person name="Kanesaki Y."/>
            <person name="Ishige T."/>
            <person name="Mura K."/>
            <person name="Hori T."/>
            <person name="Tamura T."/>
        </authorList>
    </citation>
    <scope>NUCLEOTIDE SEQUENCE [LARGE SCALE GENOMIC DNA]</scope>
    <source>
        <strain evidence="12 13">Ca-7</strain>
    </source>
</reference>
<comment type="subcellular location">
    <subcellularLocation>
        <location evidence="1">Cytoplasm</location>
        <location evidence="1">Cytoskeleton</location>
    </subcellularLocation>
</comment>
<dbReference type="Pfam" id="PF00241">
    <property type="entry name" value="Cofilin_ADF"/>
    <property type="match status" value="1"/>
</dbReference>
<dbReference type="PANTHER" id="PTHR10829">
    <property type="entry name" value="CORTACTIN AND DREBRIN"/>
    <property type="match status" value="1"/>
</dbReference>
<dbReference type="AlphaFoldDB" id="A0A4C2E7Q6"/>
<feature type="compositionally biased region" description="Basic and acidic residues" evidence="9">
    <location>
        <begin position="211"/>
        <end position="223"/>
    </location>
</feature>
<dbReference type="Gene3D" id="2.30.30.40">
    <property type="entry name" value="SH3 Domains"/>
    <property type="match status" value="1"/>
</dbReference>
<feature type="compositionally biased region" description="Basic and acidic residues" evidence="9">
    <location>
        <begin position="308"/>
        <end position="322"/>
    </location>
</feature>
<gene>
    <name evidence="12" type="ORF">ZYGM_004744</name>
</gene>
<keyword evidence="6" id="KW-0206">Cytoskeleton</keyword>
<dbReference type="InterPro" id="IPR036028">
    <property type="entry name" value="SH3-like_dom_sf"/>
</dbReference>
<evidence type="ECO:0000256" key="8">
    <source>
        <dbReference type="PROSITE-ProRule" id="PRU00192"/>
    </source>
</evidence>
<evidence type="ECO:0000256" key="1">
    <source>
        <dbReference type="ARBA" id="ARBA00004245"/>
    </source>
</evidence>
<name>A0A4C2E7Q6_9SACH</name>
<protein>
    <recommendedName>
        <fullName evidence="7">Actin-binding protein</fullName>
    </recommendedName>
</protein>
<feature type="compositionally biased region" description="Acidic residues" evidence="9">
    <location>
        <begin position="443"/>
        <end position="465"/>
    </location>
</feature>
<evidence type="ECO:0000256" key="5">
    <source>
        <dbReference type="ARBA" id="ARBA00023203"/>
    </source>
</evidence>
<dbReference type="GO" id="GO:0030427">
    <property type="term" value="C:site of polarized growth"/>
    <property type="evidence" value="ECO:0007669"/>
    <property type="project" value="TreeGrafter"/>
</dbReference>
<feature type="domain" description="SH3" evidence="10">
    <location>
        <begin position="589"/>
        <end position="649"/>
    </location>
</feature>
<keyword evidence="13" id="KW-1185">Reference proteome</keyword>
<evidence type="ECO:0000259" key="10">
    <source>
        <dbReference type="PROSITE" id="PS50002"/>
    </source>
</evidence>
<dbReference type="EMBL" id="BIMX01000003">
    <property type="protein sequence ID" value="GCE98068.1"/>
    <property type="molecule type" value="Genomic_DNA"/>
</dbReference>
<dbReference type="PRINTS" id="PR00452">
    <property type="entry name" value="SH3DOMAIN"/>
</dbReference>
<dbReference type="FunFam" id="3.40.20.10:FF:000052">
    <property type="entry name" value="Actin-binding protein"/>
    <property type="match status" value="1"/>
</dbReference>
<dbReference type="GO" id="GO:0051015">
    <property type="term" value="F:actin filament binding"/>
    <property type="evidence" value="ECO:0007669"/>
    <property type="project" value="TreeGrafter"/>
</dbReference>
<feature type="compositionally biased region" description="Polar residues" evidence="9">
    <location>
        <begin position="146"/>
        <end position="165"/>
    </location>
</feature>
<keyword evidence="5" id="KW-0009">Actin-binding</keyword>
<keyword evidence="4" id="KW-0677">Repeat</keyword>
<sequence length="649" mass="69824">MALEPINVVTHSREIEQEYLKVVRGNDPDTTWLIISPNEKKEYAPQYVGSGFGEFLGSFEDVKVQYGLARVSPPGSDVEKLVLVGWCPDSAPMKARASFASNFGTVANQVFRGYHIQVTARDSDDLDGNELLGRVSSAAGAHYSIQSAGTGSSAAPRTAGSSRLATPSPAPGINAPTSSGTPPSAPPKTSQGPTPAAKPTRSEDDDDWGEPEVRERDLEKEPIKTNQSSYKPVGKVDLQKLIAEESSREDPRLVNNVSVEGKKAPDAGISSPKTDLGFKPDSKPKSAATGPSGVLGTKPPINFGVSQGRDDDKVIKGFKNEKSPAQIWAEKKAAQNGGNQPAPTPTATSPAPEPAAAPKPSTQAESEQPVPATTDAENKQEPEVKDLKSRFEQLSAGNNPPIIQPKAPVSNRQLNETESKPEAPLSSNSKQFGTPLPGMHTEDDNEDNSEDNAGADDDDWDDDEPAAPKLPSRTTETVSQPPQPQQENKPQEENADQGSAAPPLPNRNYPQDPPAPSLPSRKQEEEETSAPPLPRRTSEKAEEHPPALPSRNYSLQEEESAELQTSPPPALPARHTQNENENNQDGNINASPSAIAEYDYEAAEDNELTFRENDKIINIEFVDEDWWLGELDGTGEKGLFPSNYVSLQN</sequence>
<dbReference type="Gene3D" id="3.40.20.10">
    <property type="entry name" value="Severin"/>
    <property type="match status" value="1"/>
</dbReference>
<dbReference type="SUPFAM" id="SSF50044">
    <property type="entry name" value="SH3-domain"/>
    <property type="match status" value="1"/>
</dbReference>
<dbReference type="SMART" id="SM00102">
    <property type="entry name" value="ADF"/>
    <property type="match status" value="1"/>
</dbReference>
<dbReference type="SMART" id="SM00326">
    <property type="entry name" value="SH3"/>
    <property type="match status" value="1"/>
</dbReference>
<dbReference type="CDD" id="cd11819">
    <property type="entry name" value="SH3_Cortactin_like"/>
    <property type="match status" value="1"/>
</dbReference>
<dbReference type="InterPro" id="IPR029006">
    <property type="entry name" value="ADF-H/Gelsolin-like_dom_sf"/>
</dbReference>
<evidence type="ECO:0000256" key="7">
    <source>
        <dbReference type="ARBA" id="ARBA00072614"/>
    </source>
</evidence>
<accession>A0A4C2E7Q6</accession>
<dbReference type="Pfam" id="PF00018">
    <property type="entry name" value="SH3_1"/>
    <property type="match status" value="1"/>
</dbReference>
<comment type="caution">
    <text evidence="12">The sequence shown here is derived from an EMBL/GenBank/DDBJ whole genome shotgun (WGS) entry which is preliminary data.</text>
</comment>
<dbReference type="GO" id="GO:0030864">
    <property type="term" value="C:cortical actin cytoskeleton"/>
    <property type="evidence" value="ECO:0007669"/>
    <property type="project" value="TreeGrafter"/>
</dbReference>
<dbReference type="FunFam" id="2.30.30.40:FF:000277">
    <property type="entry name" value="Actin-binding protein"/>
    <property type="match status" value="1"/>
</dbReference>
<dbReference type="Proteomes" id="UP000301737">
    <property type="component" value="Unassembled WGS sequence"/>
</dbReference>
<dbReference type="PRINTS" id="PR00499">
    <property type="entry name" value="P67PHOX"/>
</dbReference>